<gene>
    <name evidence="3" type="ORF">CTEN0397_LOCUS16341</name>
</gene>
<dbReference type="AlphaFoldDB" id="A0A7S1DEV2"/>
<name>A0A7S1DEV2_CYCTE</name>
<protein>
    <recommendedName>
        <fullName evidence="4">Transmembrane protein</fullName>
    </recommendedName>
</protein>
<feature type="transmembrane region" description="Helical" evidence="2">
    <location>
        <begin position="210"/>
        <end position="234"/>
    </location>
</feature>
<feature type="transmembrane region" description="Helical" evidence="2">
    <location>
        <begin position="254"/>
        <end position="272"/>
    </location>
</feature>
<evidence type="ECO:0000313" key="3">
    <source>
        <dbReference type="EMBL" id="CAD8945137.1"/>
    </source>
</evidence>
<feature type="compositionally biased region" description="Basic and acidic residues" evidence="1">
    <location>
        <begin position="325"/>
        <end position="350"/>
    </location>
</feature>
<accession>A0A7S1DEV2</accession>
<feature type="transmembrane region" description="Helical" evidence="2">
    <location>
        <begin position="284"/>
        <end position="303"/>
    </location>
</feature>
<evidence type="ECO:0000256" key="2">
    <source>
        <dbReference type="SAM" id="Phobius"/>
    </source>
</evidence>
<sequence length="350" mass="39431">MIASAVMVASVAQFYRNQESGIFRRRNLVEDSNSTDANSNNQVIIRVFGSEVLRWKLTGALIVSIVGVVSSSILFAAHFETYVAPQLWRTIFQDGSNMERNILLLNILFWAAAIHICTSSLSVGASQANVYFTTWIAFGSSVLNFDVWRAGANLPTFGDVRFDRDTSHNWVWIIVSLTLSSFSALDMYFQRNDLEFIVDGEVFAVPDSEWIRALSLTFGFLGLSSFVLIGNSFLSSCKIRLCWGLSVEWRHFELLTILGLLGTWGWVIFIYTGVDDSINQPGNAYFGIWSTFFNAIFVLGTWMRENRTLVAAFYADFEDEDNSDPLEKSESEKVKDGANHPQEESKQEEA</sequence>
<organism evidence="3">
    <name type="scientific">Cyclophora tenuis</name>
    <name type="common">Marine diatom</name>
    <dbReference type="NCBI Taxonomy" id="216820"/>
    <lineage>
        <taxon>Eukaryota</taxon>
        <taxon>Sar</taxon>
        <taxon>Stramenopiles</taxon>
        <taxon>Ochrophyta</taxon>
        <taxon>Bacillariophyta</taxon>
        <taxon>Fragilariophyceae</taxon>
        <taxon>Fragilariophycidae</taxon>
        <taxon>Cyclophorales</taxon>
        <taxon>Cyclophoraceae</taxon>
        <taxon>Cyclophora</taxon>
    </lineage>
</organism>
<feature type="transmembrane region" description="Helical" evidence="2">
    <location>
        <begin position="60"/>
        <end position="83"/>
    </location>
</feature>
<reference evidence="3" key="1">
    <citation type="submission" date="2021-01" db="EMBL/GenBank/DDBJ databases">
        <authorList>
            <person name="Corre E."/>
            <person name="Pelletier E."/>
            <person name="Niang G."/>
            <person name="Scheremetjew M."/>
            <person name="Finn R."/>
            <person name="Kale V."/>
            <person name="Holt S."/>
            <person name="Cochrane G."/>
            <person name="Meng A."/>
            <person name="Brown T."/>
            <person name="Cohen L."/>
        </authorList>
    </citation>
    <scope>NUCLEOTIDE SEQUENCE</scope>
    <source>
        <strain evidence="3">ECT3854</strain>
    </source>
</reference>
<feature type="transmembrane region" description="Helical" evidence="2">
    <location>
        <begin position="169"/>
        <end position="190"/>
    </location>
</feature>
<evidence type="ECO:0008006" key="4">
    <source>
        <dbReference type="Google" id="ProtNLM"/>
    </source>
</evidence>
<keyword evidence="2" id="KW-0812">Transmembrane</keyword>
<keyword evidence="2" id="KW-1133">Transmembrane helix</keyword>
<proteinExistence type="predicted"/>
<evidence type="ECO:0000256" key="1">
    <source>
        <dbReference type="SAM" id="MobiDB-lite"/>
    </source>
</evidence>
<feature type="region of interest" description="Disordered" evidence="1">
    <location>
        <begin position="320"/>
        <end position="350"/>
    </location>
</feature>
<dbReference type="EMBL" id="HBFW01025461">
    <property type="protein sequence ID" value="CAD8945137.1"/>
    <property type="molecule type" value="Transcribed_RNA"/>
</dbReference>
<keyword evidence="2" id="KW-0472">Membrane</keyword>
<feature type="transmembrane region" description="Helical" evidence="2">
    <location>
        <begin position="103"/>
        <end position="124"/>
    </location>
</feature>